<feature type="transmembrane region" description="Helical" evidence="7">
    <location>
        <begin position="94"/>
        <end position="113"/>
    </location>
</feature>
<keyword evidence="4 7" id="KW-0812">Transmembrane</keyword>
<dbReference type="InterPro" id="IPR000515">
    <property type="entry name" value="MetI-like"/>
</dbReference>
<feature type="domain" description="ABC transmembrane type-1" evidence="8">
    <location>
        <begin position="87"/>
        <end position="267"/>
    </location>
</feature>
<dbReference type="PROSITE" id="PS50928">
    <property type="entry name" value="ABC_TM1"/>
    <property type="match status" value="1"/>
</dbReference>
<gene>
    <name evidence="9" type="ORF">BKG82_14730</name>
</gene>
<evidence type="ECO:0000256" key="7">
    <source>
        <dbReference type="RuleBase" id="RU363032"/>
    </source>
</evidence>
<dbReference type="Pfam" id="PF00528">
    <property type="entry name" value="BPD_transp_1"/>
    <property type="match status" value="1"/>
</dbReference>
<dbReference type="PANTHER" id="PTHR30151">
    <property type="entry name" value="ALKANE SULFONATE ABC TRANSPORTER-RELATED, MEMBRANE SUBUNIT"/>
    <property type="match status" value="1"/>
</dbReference>
<evidence type="ECO:0000256" key="5">
    <source>
        <dbReference type="ARBA" id="ARBA00022989"/>
    </source>
</evidence>
<evidence type="ECO:0000256" key="3">
    <source>
        <dbReference type="ARBA" id="ARBA00022475"/>
    </source>
</evidence>
<evidence type="ECO:0000313" key="9">
    <source>
        <dbReference type="EMBL" id="OHU56507.1"/>
    </source>
</evidence>
<comment type="caution">
    <text evidence="9">The sequence shown here is derived from an EMBL/GenBank/DDBJ whole genome shotgun (WGS) entry which is preliminary data.</text>
</comment>
<keyword evidence="6 7" id="KW-0472">Membrane</keyword>
<evidence type="ECO:0000256" key="6">
    <source>
        <dbReference type="ARBA" id="ARBA00023136"/>
    </source>
</evidence>
<feature type="transmembrane region" description="Helical" evidence="7">
    <location>
        <begin position="193"/>
        <end position="223"/>
    </location>
</feature>
<dbReference type="GO" id="GO:0005886">
    <property type="term" value="C:plasma membrane"/>
    <property type="evidence" value="ECO:0007669"/>
    <property type="project" value="UniProtKB-SubCell"/>
</dbReference>
<comment type="similarity">
    <text evidence="7">Belongs to the binding-protein-dependent transport system permease family.</text>
</comment>
<feature type="transmembrane region" description="Helical" evidence="7">
    <location>
        <begin position="247"/>
        <end position="268"/>
    </location>
</feature>
<dbReference type="Gene3D" id="1.10.3720.10">
    <property type="entry name" value="MetI-like"/>
    <property type="match status" value="1"/>
</dbReference>
<dbReference type="SUPFAM" id="SSF161098">
    <property type="entry name" value="MetI-like"/>
    <property type="match status" value="1"/>
</dbReference>
<evidence type="ECO:0000313" key="10">
    <source>
        <dbReference type="Proteomes" id="UP000180043"/>
    </source>
</evidence>
<proteinExistence type="inferred from homology"/>
<sequence>MSHSLLIRPVSESDEDILERARRNKRRSQIRVWGLRTLLVVVWLASWELAATLWLDPFFYSKPSLIWGRLIEWFTVGTQFGSIWLQIFTTVQEAVLGFLIGTVAGVTLGVLLGRSRYWSEVLAPFIKALNAVPRIVLASLFIIWFGLGLSSKVATVVVLVFFAVFFNAFTGAREVDGNVINNARILGASPTRILTSIVLPSATSWILSSLHTAFGFALIGAVVGEYAGASKGLGLLISNAQGTFDSAGIYAGMIIITVVALLAEWLIGIAESRLLKWRPTQSSSGHGV</sequence>
<evidence type="ECO:0000256" key="2">
    <source>
        <dbReference type="ARBA" id="ARBA00022448"/>
    </source>
</evidence>
<name>A0A1S1L322_MYCCH</name>
<organism evidence="9 10">
    <name type="scientific">Mycobacteroides chelonae</name>
    <name type="common">Mycobacterium chelonae</name>
    <dbReference type="NCBI Taxonomy" id="1774"/>
    <lineage>
        <taxon>Bacteria</taxon>
        <taxon>Bacillati</taxon>
        <taxon>Actinomycetota</taxon>
        <taxon>Actinomycetes</taxon>
        <taxon>Mycobacteriales</taxon>
        <taxon>Mycobacteriaceae</taxon>
        <taxon>Mycobacteroides</taxon>
    </lineage>
</organism>
<accession>A0A1S1L322</accession>
<dbReference type="Proteomes" id="UP000180043">
    <property type="component" value="Unassembled WGS sequence"/>
</dbReference>
<dbReference type="InterPro" id="IPR035906">
    <property type="entry name" value="MetI-like_sf"/>
</dbReference>
<dbReference type="RefSeq" id="WP_030093393.1">
    <property type="nucleotide sequence ID" value="NZ_BSAK01000015.1"/>
</dbReference>
<comment type="subcellular location">
    <subcellularLocation>
        <location evidence="1 7">Cell membrane</location>
        <topology evidence="1 7">Multi-pass membrane protein</topology>
    </subcellularLocation>
</comment>
<dbReference type="PANTHER" id="PTHR30151:SF20">
    <property type="entry name" value="ABC TRANSPORTER PERMEASE PROTEIN HI_0355-RELATED"/>
    <property type="match status" value="1"/>
</dbReference>
<protein>
    <submittedName>
        <fullName evidence="9">ABC transporter permease</fullName>
    </submittedName>
</protein>
<evidence type="ECO:0000256" key="4">
    <source>
        <dbReference type="ARBA" id="ARBA00022692"/>
    </source>
</evidence>
<dbReference type="CDD" id="cd06261">
    <property type="entry name" value="TM_PBP2"/>
    <property type="match status" value="1"/>
</dbReference>
<feature type="transmembrane region" description="Helical" evidence="7">
    <location>
        <begin position="153"/>
        <end position="172"/>
    </location>
</feature>
<keyword evidence="5 7" id="KW-1133">Transmembrane helix</keyword>
<feature type="transmembrane region" description="Helical" evidence="7">
    <location>
        <begin position="33"/>
        <end position="55"/>
    </location>
</feature>
<dbReference type="GO" id="GO:0055085">
    <property type="term" value="P:transmembrane transport"/>
    <property type="evidence" value="ECO:0007669"/>
    <property type="project" value="InterPro"/>
</dbReference>
<dbReference type="EMBL" id="MLIQ01000016">
    <property type="protein sequence ID" value="OHU56507.1"/>
    <property type="molecule type" value="Genomic_DNA"/>
</dbReference>
<dbReference type="AlphaFoldDB" id="A0A1S1L322"/>
<reference evidence="9 10" key="1">
    <citation type="submission" date="2016-10" db="EMBL/GenBank/DDBJ databases">
        <title>Evaluation of Human, Veterinary and Environmental Mycobacterium chelonae Isolates by Core Genome Phylogenomic Analysis, Targeted Gene Comparison, and Anti-microbial Susceptibility Patterns: A Tale of Mistaken Identities.</title>
        <authorList>
            <person name="Fogelson S.B."/>
            <person name="Camus A.C."/>
            <person name="Lorenz W."/>
            <person name="Vasireddy R."/>
            <person name="Vasireddy S."/>
            <person name="Smith T."/>
            <person name="Brown-Elliott B.A."/>
            <person name="Wallace R.J.Jr."/>
            <person name="Hasan N.A."/>
            <person name="Reischl U."/>
            <person name="Sanchez S."/>
        </authorList>
    </citation>
    <scope>NUCLEOTIDE SEQUENCE [LARGE SCALE GENOMIC DNA]</scope>
    <source>
        <strain evidence="9 10">15515</strain>
    </source>
</reference>
<keyword evidence="2 7" id="KW-0813">Transport</keyword>
<evidence type="ECO:0000259" key="8">
    <source>
        <dbReference type="PROSITE" id="PS50928"/>
    </source>
</evidence>
<feature type="transmembrane region" description="Helical" evidence="7">
    <location>
        <begin position="125"/>
        <end position="147"/>
    </location>
</feature>
<evidence type="ECO:0000256" key="1">
    <source>
        <dbReference type="ARBA" id="ARBA00004651"/>
    </source>
</evidence>
<keyword evidence="3" id="KW-1003">Cell membrane</keyword>